<dbReference type="PANTHER" id="PTHR34724">
    <property type="entry name" value="OS12G0596101 PROTEIN"/>
    <property type="match status" value="1"/>
</dbReference>
<comment type="caution">
    <text evidence="1">The sequence shown here is derived from an EMBL/GenBank/DDBJ whole genome shotgun (WGS) entry which is preliminary data.</text>
</comment>
<dbReference type="Proteomes" id="UP001597453">
    <property type="component" value="Unassembled WGS sequence"/>
</dbReference>
<name>A0ABW5RGD3_9MICO</name>
<keyword evidence="2" id="KW-1185">Reference proteome</keyword>
<dbReference type="RefSeq" id="WP_066055503.1">
    <property type="nucleotide sequence ID" value="NZ_JBHUNF010000001.1"/>
</dbReference>
<protein>
    <submittedName>
        <fullName evidence="1">Uncharacterized protein</fullName>
    </submittedName>
</protein>
<evidence type="ECO:0000313" key="1">
    <source>
        <dbReference type="EMBL" id="MFD2673716.1"/>
    </source>
</evidence>
<sequence length="61" mass="6732">MCYATKCRKCGKTTWAGCGNHVANVKRQVPASQWCNGHAKDEKASIATDKPAGFFARLFNR</sequence>
<accession>A0ABW5RGD3</accession>
<dbReference type="EMBL" id="JBHUNF010000001">
    <property type="protein sequence ID" value="MFD2673716.1"/>
    <property type="molecule type" value="Genomic_DNA"/>
</dbReference>
<organism evidence="1 2">
    <name type="scientific">Gulosibacter bifidus</name>
    <dbReference type="NCBI Taxonomy" id="272239"/>
    <lineage>
        <taxon>Bacteria</taxon>
        <taxon>Bacillati</taxon>
        <taxon>Actinomycetota</taxon>
        <taxon>Actinomycetes</taxon>
        <taxon>Micrococcales</taxon>
        <taxon>Microbacteriaceae</taxon>
        <taxon>Gulosibacter</taxon>
    </lineage>
</organism>
<proteinExistence type="predicted"/>
<evidence type="ECO:0000313" key="2">
    <source>
        <dbReference type="Proteomes" id="UP001597453"/>
    </source>
</evidence>
<reference evidence="2" key="1">
    <citation type="journal article" date="2019" name="Int. J. Syst. Evol. Microbiol.">
        <title>The Global Catalogue of Microorganisms (GCM) 10K type strain sequencing project: providing services to taxonomists for standard genome sequencing and annotation.</title>
        <authorList>
            <consortium name="The Broad Institute Genomics Platform"/>
            <consortium name="The Broad Institute Genome Sequencing Center for Infectious Disease"/>
            <person name="Wu L."/>
            <person name="Ma J."/>
        </authorList>
    </citation>
    <scope>NUCLEOTIDE SEQUENCE [LARGE SCALE GENOMIC DNA]</scope>
    <source>
        <strain evidence="2">TISTR 1511</strain>
    </source>
</reference>
<dbReference type="PANTHER" id="PTHR34724:SF4">
    <property type="entry name" value="EXPRESSED PROTEIN"/>
    <property type="match status" value="1"/>
</dbReference>
<gene>
    <name evidence="1" type="ORF">ACFSUQ_00120</name>
</gene>